<organism evidence="3 4">
    <name type="scientific">Solanum commersonii</name>
    <name type="common">Commerson's wild potato</name>
    <name type="synonym">Commerson's nightshade</name>
    <dbReference type="NCBI Taxonomy" id="4109"/>
    <lineage>
        <taxon>Eukaryota</taxon>
        <taxon>Viridiplantae</taxon>
        <taxon>Streptophyta</taxon>
        <taxon>Embryophyta</taxon>
        <taxon>Tracheophyta</taxon>
        <taxon>Spermatophyta</taxon>
        <taxon>Magnoliopsida</taxon>
        <taxon>eudicotyledons</taxon>
        <taxon>Gunneridae</taxon>
        <taxon>Pentapetalae</taxon>
        <taxon>asterids</taxon>
        <taxon>lamiids</taxon>
        <taxon>Solanales</taxon>
        <taxon>Solanaceae</taxon>
        <taxon>Solanoideae</taxon>
        <taxon>Solaneae</taxon>
        <taxon>Solanum</taxon>
    </lineage>
</organism>
<dbReference type="PANTHER" id="PTHR23201:SF92">
    <property type="entry name" value="GIBBERELLIN-REGULATED PROTEIN 12"/>
    <property type="match status" value="1"/>
</dbReference>
<comment type="similarity">
    <text evidence="1">Belongs to the GASA family.</text>
</comment>
<dbReference type="OrthoDB" id="1886938at2759"/>
<accession>A0A9J5YE31</accession>
<dbReference type="Proteomes" id="UP000824120">
    <property type="component" value="Chromosome 6"/>
</dbReference>
<dbReference type="Pfam" id="PF02704">
    <property type="entry name" value="GASA"/>
    <property type="match status" value="1"/>
</dbReference>
<name>A0A9J5YE31_SOLCO</name>
<keyword evidence="4" id="KW-1185">Reference proteome</keyword>
<evidence type="ECO:0000256" key="2">
    <source>
        <dbReference type="SAM" id="SignalP"/>
    </source>
</evidence>
<keyword evidence="2" id="KW-0732">Signal</keyword>
<gene>
    <name evidence="3" type="ORF">H5410_029735</name>
</gene>
<dbReference type="PANTHER" id="PTHR23201">
    <property type="entry name" value="EXTENSIN, PROLINE-RICH PROTEIN"/>
    <property type="match status" value="1"/>
</dbReference>
<feature type="signal peptide" evidence="2">
    <location>
        <begin position="1"/>
        <end position="20"/>
    </location>
</feature>
<reference evidence="3 4" key="1">
    <citation type="submission" date="2020-09" db="EMBL/GenBank/DDBJ databases">
        <title>De no assembly of potato wild relative species, Solanum commersonii.</title>
        <authorList>
            <person name="Cho K."/>
        </authorList>
    </citation>
    <scope>NUCLEOTIDE SEQUENCE [LARGE SCALE GENOMIC DNA]</scope>
    <source>
        <strain evidence="3">LZ3.2</strain>
        <tissue evidence="3">Leaf</tissue>
    </source>
</reference>
<dbReference type="InterPro" id="IPR003854">
    <property type="entry name" value="GASA"/>
</dbReference>
<comment type="caution">
    <text evidence="3">The sequence shown here is derived from an EMBL/GenBank/DDBJ whole genome shotgun (WGS) entry which is preliminary data.</text>
</comment>
<dbReference type="AlphaFoldDB" id="A0A9J5YE31"/>
<proteinExistence type="inferred from homology"/>
<sequence>MMKFFHIFLGLLIIALMSNAQIIKGDKPPTGPSTCPVAADKCGDACNQRCSATSHKKPCLFFCNKCCEWCQCVPPGTSGGKECCACYNDWKTKRGGPKCP</sequence>
<dbReference type="EMBL" id="JACXVP010000006">
    <property type="protein sequence ID" value="KAG5598365.1"/>
    <property type="molecule type" value="Genomic_DNA"/>
</dbReference>
<feature type="chain" id="PRO_5039895462" evidence="2">
    <location>
        <begin position="21"/>
        <end position="100"/>
    </location>
</feature>
<evidence type="ECO:0000313" key="3">
    <source>
        <dbReference type="EMBL" id="KAG5598365.1"/>
    </source>
</evidence>
<evidence type="ECO:0000256" key="1">
    <source>
        <dbReference type="ARBA" id="ARBA00010582"/>
    </source>
</evidence>
<protein>
    <submittedName>
        <fullName evidence="3">Uncharacterized protein</fullName>
    </submittedName>
</protein>
<evidence type="ECO:0000313" key="4">
    <source>
        <dbReference type="Proteomes" id="UP000824120"/>
    </source>
</evidence>